<dbReference type="GO" id="GO:0005886">
    <property type="term" value="C:plasma membrane"/>
    <property type="evidence" value="ECO:0007669"/>
    <property type="project" value="UniProtKB-SubCell"/>
</dbReference>
<dbReference type="PANTHER" id="PTHR30151">
    <property type="entry name" value="ALKANE SULFONATE ABC TRANSPORTER-RELATED, MEMBRANE SUBUNIT"/>
    <property type="match status" value="1"/>
</dbReference>
<evidence type="ECO:0000256" key="6">
    <source>
        <dbReference type="ARBA" id="ARBA00023136"/>
    </source>
</evidence>
<keyword evidence="4 7" id="KW-0812">Transmembrane</keyword>
<evidence type="ECO:0000256" key="5">
    <source>
        <dbReference type="ARBA" id="ARBA00022989"/>
    </source>
</evidence>
<organism evidence="9 10">
    <name type="scientific">Actinobaculum massiliense ACS-171-V-Col2</name>
    <dbReference type="NCBI Taxonomy" id="883066"/>
    <lineage>
        <taxon>Bacteria</taxon>
        <taxon>Bacillati</taxon>
        <taxon>Actinomycetota</taxon>
        <taxon>Actinomycetes</taxon>
        <taxon>Actinomycetales</taxon>
        <taxon>Actinomycetaceae</taxon>
        <taxon>Actinobaculum</taxon>
    </lineage>
</organism>
<keyword evidence="3" id="KW-1003">Cell membrane</keyword>
<dbReference type="HOGENOM" id="CLU_046113_2_3_11"/>
<dbReference type="InterPro" id="IPR035906">
    <property type="entry name" value="MetI-like_sf"/>
</dbReference>
<feature type="transmembrane region" description="Helical" evidence="7">
    <location>
        <begin position="101"/>
        <end position="122"/>
    </location>
</feature>
<keyword evidence="5 7" id="KW-1133">Transmembrane helix</keyword>
<dbReference type="CDD" id="cd06261">
    <property type="entry name" value="TM_PBP2"/>
    <property type="match status" value="1"/>
</dbReference>
<evidence type="ECO:0000256" key="4">
    <source>
        <dbReference type="ARBA" id="ARBA00022692"/>
    </source>
</evidence>
<protein>
    <recommendedName>
        <fullName evidence="8">ABC transmembrane type-1 domain-containing protein</fullName>
    </recommendedName>
</protein>
<comment type="similarity">
    <text evidence="7">Belongs to the binding-protein-dependent transport system permease family.</text>
</comment>
<sequence length="268" mass="28022">MVRKVPAVLFGLLVLCTWWVASTFGWVNPAFLPTPQSVLERVGQGLVKMNESGPEAGYLALALKNTLAEALAGCLIAALAGIPLGYAIAKSRLFSSIIQPYLAASQAVPAVAIAPLLVVWIGYGFVPVVVLCVIMVIFPIIVSTSVGITQLDRDVLGAARLDGAHGWSLFRRIELPMAAPSVLAGIRTGFTLSVTGAVVGEMIIGGNGLGTELTRAQSAADVRGLFAVVVVMAAAAISLYSLLYYLENRANAAAGVTRAAAHKRKVRP</sequence>
<proteinExistence type="inferred from homology"/>
<keyword evidence="6 7" id="KW-0472">Membrane</keyword>
<evidence type="ECO:0000313" key="9">
    <source>
        <dbReference type="EMBL" id="EKU94643.1"/>
    </source>
</evidence>
<accession>K9ED66</accession>
<dbReference type="RefSeq" id="WP_007001795.1">
    <property type="nucleotide sequence ID" value="NZ_JH992956.1"/>
</dbReference>
<dbReference type="SUPFAM" id="SSF161098">
    <property type="entry name" value="MetI-like"/>
    <property type="match status" value="1"/>
</dbReference>
<dbReference type="GO" id="GO:0055085">
    <property type="term" value="P:transmembrane transport"/>
    <property type="evidence" value="ECO:0007669"/>
    <property type="project" value="InterPro"/>
</dbReference>
<keyword evidence="2 7" id="KW-0813">Transport</keyword>
<gene>
    <name evidence="9" type="ORF">HMPREF9233_01590</name>
</gene>
<feature type="transmembrane region" description="Helical" evidence="7">
    <location>
        <begin position="225"/>
        <end position="246"/>
    </location>
</feature>
<reference evidence="9 10" key="1">
    <citation type="submission" date="2012-09" db="EMBL/GenBank/DDBJ databases">
        <title>The Genome Sequence of Actinobaculum massiliae ACS-171-V-COL2.</title>
        <authorList>
            <consortium name="The Broad Institute Genome Sequencing Platform"/>
            <person name="Earl A."/>
            <person name="Ward D."/>
            <person name="Feldgarden M."/>
            <person name="Gevers D."/>
            <person name="Saerens B."/>
            <person name="Vaneechoutte M."/>
            <person name="Walker B."/>
            <person name="Young S.K."/>
            <person name="Zeng Q."/>
            <person name="Gargeya S."/>
            <person name="Fitzgerald M."/>
            <person name="Haas B."/>
            <person name="Abouelleil A."/>
            <person name="Alvarado L."/>
            <person name="Arachchi H.M."/>
            <person name="Berlin A."/>
            <person name="Chapman S.B."/>
            <person name="Goldberg J."/>
            <person name="Griggs A."/>
            <person name="Gujja S."/>
            <person name="Hansen M."/>
            <person name="Howarth C."/>
            <person name="Imamovic A."/>
            <person name="Larimer J."/>
            <person name="McCowen C."/>
            <person name="Montmayeur A."/>
            <person name="Murphy C."/>
            <person name="Neiman D."/>
            <person name="Pearson M."/>
            <person name="Priest M."/>
            <person name="Roberts A."/>
            <person name="Saif S."/>
            <person name="Shea T."/>
            <person name="Sisk P."/>
            <person name="Sykes S."/>
            <person name="Wortman J."/>
            <person name="Nusbaum C."/>
            <person name="Birren B."/>
        </authorList>
    </citation>
    <scope>NUCLEOTIDE SEQUENCE [LARGE SCALE GENOMIC DNA]</scope>
    <source>
        <strain evidence="10">ACS-171-V-Col2</strain>
    </source>
</reference>
<dbReference type="AlphaFoldDB" id="K9ED66"/>
<comment type="caution">
    <text evidence="9">The sequence shown here is derived from an EMBL/GenBank/DDBJ whole genome shotgun (WGS) entry which is preliminary data.</text>
</comment>
<evidence type="ECO:0000259" key="8">
    <source>
        <dbReference type="PROSITE" id="PS50928"/>
    </source>
</evidence>
<dbReference type="InterPro" id="IPR000515">
    <property type="entry name" value="MetI-like"/>
</dbReference>
<keyword evidence="10" id="KW-1185">Reference proteome</keyword>
<dbReference type="EMBL" id="AGWL01000008">
    <property type="protein sequence ID" value="EKU94643.1"/>
    <property type="molecule type" value="Genomic_DNA"/>
</dbReference>
<feature type="domain" description="ABC transmembrane type-1" evidence="8">
    <location>
        <begin position="63"/>
        <end position="241"/>
    </location>
</feature>
<feature type="transmembrane region" description="Helical" evidence="7">
    <location>
        <begin position="70"/>
        <end position="89"/>
    </location>
</feature>
<evidence type="ECO:0000256" key="3">
    <source>
        <dbReference type="ARBA" id="ARBA00022475"/>
    </source>
</evidence>
<evidence type="ECO:0000256" key="1">
    <source>
        <dbReference type="ARBA" id="ARBA00004651"/>
    </source>
</evidence>
<dbReference type="Gene3D" id="1.10.3720.10">
    <property type="entry name" value="MetI-like"/>
    <property type="match status" value="1"/>
</dbReference>
<name>K9ED66_9ACTO</name>
<evidence type="ECO:0000256" key="7">
    <source>
        <dbReference type="RuleBase" id="RU363032"/>
    </source>
</evidence>
<dbReference type="PATRIC" id="fig|883066.3.peg.1652"/>
<dbReference type="STRING" id="202789.GCA_001457435_00514"/>
<dbReference type="eggNOG" id="COG0600">
    <property type="taxonomic scope" value="Bacteria"/>
</dbReference>
<dbReference type="PANTHER" id="PTHR30151:SF0">
    <property type="entry name" value="ABC TRANSPORTER PERMEASE PROTEIN MJ0413-RELATED"/>
    <property type="match status" value="1"/>
</dbReference>
<dbReference type="PROSITE" id="PS50928">
    <property type="entry name" value="ABC_TM1"/>
    <property type="match status" value="1"/>
</dbReference>
<feature type="transmembrane region" description="Helical" evidence="7">
    <location>
        <begin position="128"/>
        <end position="151"/>
    </location>
</feature>
<evidence type="ECO:0000313" key="10">
    <source>
        <dbReference type="Proteomes" id="UP000009888"/>
    </source>
</evidence>
<evidence type="ECO:0000256" key="2">
    <source>
        <dbReference type="ARBA" id="ARBA00022448"/>
    </source>
</evidence>
<dbReference type="Proteomes" id="UP000009888">
    <property type="component" value="Unassembled WGS sequence"/>
</dbReference>
<dbReference type="Pfam" id="PF00528">
    <property type="entry name" value="BPD_transp_1"/>
    <property type="match status" value="1"/>
</dbReference>
<comment type="subcellular location">
    <subcellularLocation>
        <location evidence="1 7">Cell membrane</location>
        <topology evidence="1 7">Multi-pass membrane protein</topology>
    </subcellularLocation>
</comment>